<dbReference type="OrthoDB" id="9798888at2"/>
<dbReference type="InterPro" id="IPR029058">
    <property type="entry name" value="AB_hydrolase_fold"/>
</dbReference>
<feature type="domain" description="AB hydrolase-1" evidence="2">
    <location>
        <begin position="44"/>
        <end position="156"/>
    </location>
</feature>
<name>A0A3R7SD79_9RHOB</name>
<dbReference type="AlphaFoldDB" id="A0A3R7SD79"/>
<feature type="signal peptide" evidence="1">
    <location>
        <begin position="1"/>
        <end position="18"/>
    </location>
</feature>
<evidence type="ECO:0000259" key="2">
    <source>
        <dbReference type="Pfam" id="PF00561"/>
    </source>
</evidence>
<dbReference type="Proteomes" id="UP000238137">
    <property type="component" value="Unassembled WGS sequence"/>
</dbReference>
<dbReference type="PANTHER" id="PTHR43433">
    <property type="entry name" value="HYDROLASE, ALPHA/BETA FOLD FAMILY PROTEIN"/>
    <property type="match status" value="1"/>
</dbReference>
<dbReference type="GO" id="GO:0016787">
    <property type="term" value="F:hydrolase activity"/>
    <property type="evidence" value="ECO:0007669"/>
    <property type="project" value="UniProtKB-KW"/>
</dbReference>
<organism evidence="3 4">
    <name type="scientific">Paracoccus methylarcula</name>
    <dbReference type="NCBI Taxonomy" id="72022"/>
    <lineage>
        <taxon>Bacteria</taxon>
        <taxon>Pseudomonadati</taxon>
        <taxon>Pseudomonadota</taxon>
        <taxon>Alphaproteobacteria</taxon>
        <taxon>Rhodobacterales</taxon>
        <taxon>Paracoccaceae</taxon>
        <taxon>Paracoccus</taxon>
    </lineage>
</organism>
<protein>
    <submittedName>
        <fullName evidence="3">Alpha/beta hydrolase</fullName>
    </submittedName>
</protein>
<dbReference type="Pfam" id="PF00561">
    <property type="entry name" value="Abhydrolase_1"/>
    <property type="match status" value="1"/>
</dbReference>
<evidence type="ECO:0000313" key="3">
    <source>
        <dbReference type="EMBL" id="RNF35217.1"/>
    </source>
</evidence>
<keyword evidence="3" id="KW-0378">Hydrolase</keyword>
<evidence type="ECO:0000313" key="4">
    <source>
        <dbReference type="Proteomes" id="UP000238137"/>
    </source>
</evidence>
<proteinExistence type="predicted"/>
<reference evidence="3" key="1">
    <citation type="submission" date="2018-05" db="EMBL/GenBank/DDBJ databases">
        <title>Reclassification of Methylarcula marina and Methylarcula terricola as Paracoccus methylarcula sp.nov., comb.nov. and Paracoccus terricola comb.nov.</title>
        <authorList>
            <person name="Shmareva M.N."/>
            <person name="Doronina N.V."/>
            <person name="Vasilenko O.V."/>
            <person name="Tarlachkov S.V."/>
            <person name="Trotsenko Y.A."/>
        </authorList>
    </citation>
    <scope>NUCLEOTIDE SEQUENCE [LARGE SCALE GENOMIC DNA]</scope>
    <source>
        <strain evidence="3">VKM B-2159</strain>
    </source>
</reference>
<evidence type="ECO:0000256" key="1">
    <source>
        <dbReference type="SAM" id="SignalP"/>
    </source>
</evidence>
<keyword evidence="4" id="KW-1185">Reference proteome</keyword>
<sequence>MRLHLTVAAALIVLPLHALGETANVDGHEVWYELHGELTAKQTPVLLLHGGMMNTELAWAELIPALSQDRPVIGIDQQGHGHTADHEGPVTLETMRTDTLGVLDALRVDKAHVIGFSLGGMLGLELAVNAPERVASLTAISASQNNDGMLPELVEMNRNPDHAPSPEIVELLPSPKDFLEMRRGFEEQNPGGSGAMVPLMKKLNALLISDWGWSDEELAAIPVPAMIAIGDRDFVRPAHAVHLAETIPGAWLTILPDTTHMTILDAPALPDLLKRRIETAEADNPETSASQ</sequence>
<comment type="caution">
    <text evidence="3">The sequence shown here is derived from an EMBL/GenBank/DDBJ whole genome shotgun (WGS) entry which is preliminary data.</text>
</comment>
<gene>
    <name evidence="3" type="ORF">A7A09_006200</name>
</gene>
<dbReference type="RefSeq" id="WP_106690565.1">
    <property type="nucleotide sequence ID" value="NZ_PXNQ02000003.1"/>
</dbReference>
<dbReference type="InterPro" id="IPR050471">
    <property type="entry name" value="AB_hydrolase"/>
</dbReference>
<dbReference type="EMBL" id="PXNQ02000003">
    <property type="protein sequence ID" value="RNF35217.1"/>
    <property type="molecule type" value="Genomic_DNA"/>
</dbReference>
<dbReference type="PRINTS" id="PR00111">
    <property type="entry name" value="ABHYDROLASE"/>
</dbReference>
<feature type="chain" id="PRO_5018522603" evidence="1">
    <location>
        <begin position="19"/>
        <end position="291"/>
    </location>
</feature>
<accession>A0A3R7SD79</accession>
<dbReference type="InterPro" id="IPR000073">
    <property type="entry name" value="AB_hydrolase_1"/>
</dbReference>
<dbReference type="Gene3D" id="3.40.50.1820">
    <property type="entry name" value="alpha/beta hydrolase"/>
    <property type="match status" value="1"/>
</dbReference>
<keyword evidence="1" id="KW-0732">Signal</keyword>
<dbReference type="SUPFAM" id="SSF53474">
    <property type="entry name" value="alpha/beta-Hydrolases"/>
    <property type="match status" value="1"/>
</dbReference>
<dbReference type="PANTHER" id="PTHR43433:SF5">
    <property type="entry name" value="AB HYDROLASE-1 DOMAIN-CONTAINING PROTEIN"/>
    <property type="match status" value="1"/>
</dbReference>